<dbReference type="SUPFAM" id="SSF54593">
    <property type="entry name" value="Glyoxalase/Bleomycin resistance protein/Dihydroxybiphenyl dioxygenase"/>
    <property type="match status" value="1"/>
</dbReference>
<organism evidence="2 3">
    <name type="scientific">Sphingomonas paeninsulae</name>
    <dbReference type="NCBI Taxonomy" id="2319844"/>
    <lineage>
        <taxon>Bacteria</taxon>
        <taxon>Pseudomonadati</taxon>
        <taxon>Pseudomonadota</taxon>
        <taxon>Alphaproteobacteria</taxon>
        <taxon>Sphingomonadales</taxon>
        <taxon>Sphingomonadaceae</taxon>
        <taxon>Sphingomonas</taxon>
    </lineage>
</organism>
<dbReference type="Proteomes" id="UP000276254">
    <property type="component" value="Chromosome"/>
</dbReference>
<dbReference type="PANTHER" id="PTHR34109:SF1">
    <property type="entry name" value="VOC DOMAIN-CONTAINING PROTEIN"/>
    <property type="match status" value="1"/>
</dbReference>
<dbReference type="GO" id="GO:0051213">
    <property type="term" value="F:dioxygenase activity"/>
    <property type="evidence" value="ECO:0007669"/>
    <property type="project" value="UniProtKB-KW"/>
</dbReference>
<protein>
    <submittedName>
        <fullName evidence="2">Glyoxalase/bleomycin resistance/extradiol dioxygenase family protein</fullName>
    </submittedName>
</protein>
<dbReference type="KEGG" id="spha:D3Y57_11605"/>
<dbReference type="RefSeq" id="WP_121155815.1">
    <property type="nucleotide sequence ID" value="NZ_CP032829.1"/>
</dbReference>
<dbReference type="InterPro" id="IPR004360">
    <property type="entry name" value="Glyas_Fos-R_dOase_dom"/>
</dbReference>
<evidence type="ECO:0000313" key="3">
    <source>
        <dbReference type="Proteomes" id="UP000276254"/>
    </source>
</evidence>
<gene>
    <name evidence="2" type="ORF">D3Y57_11605</name>
</gene>
<name>A0A494TK86_SPHPE</name>
<dbReference type="Pfam" id="PF00903">
    <property type="entry name" value="Glyoxalase"/>
    <property type="match status" value="1"/>
</dbReference>
<dbReference type="Gene3D" id="3.10.180.10">
    <property type="entry name" value="2,3-Dihydroxybiphenyl 1,2-Dioxygenase, domain 1"/>
    <property type="match status" value="1"/>
</dbReference>
<keyword evidence="3" id="KW-1185">Reference proteome</keyword>
<dbReference type="CDD" id="cd07246">
    <property type="entry name" value="VOC_like"/>
    <property type="match status" value="1"/>
</dbReference>
<dbReference type="InterPro" id="IPR037523">
    <property type="entry name" value="VOC_core"/>
</dbReference>
<evidence type="ECO:0000313" key="2">
    <source>
        <dbReference type="EMBL" id="AYJ87934.1"/>
    </source>
</evidence>
<proteinExistence type="predicted"/>
<reference evidence="2 3" key="1">
    <citation type="submission" date="2018-09" db="EMBL/GenBank/DDBJ databases">
        <title>Sphingomonas peninsula sp. nov., isolated from fildes peninsula, Antarctic soil.</title>
        <authorList>
            <person name="Yingchao G."/>
        </authorList>
    </citation>
    <scope>NUCLEOTIDE SEQUENCE [LARGE SCALE GENOMIC DNA]</scope>
    <source>
        <strain evidence="2 3">YZ-8</strain>
    </source>
</reference>
<keyword evidence="2" id="KW-0223">Dioxygenase</keyword>
<evidence type="ECO:0000259" key="1">
    <source>
        <dbReference type="PROSITE" id="PS51819"/>
    </source>
</evidence>
<feature type="domain" description="VOC" evidence="1">
    <location>
        <begin position="12"/>
        <end position="146"/>
    </location>
</feature>
<dbReference type="EMBL" id="CP032829">
    <property type="protein sequence ID" value="AYJ87934.1"/>
    <property type="molecule type" value="Genomic_DNA"/>
</dbReference>
<dbReference type="OrthoDB" id="9795306at2"/>
<dbReference type="AlphaFoldDB" id="A0A494TK86"/>
<dbReference type="PROSITE" id="PS51819">
    <property type="entry name" value="VOC"/>
    <property type="match status" value="1"/>
</dbReference>
<keyword evidence="2" id="KW-0560">Oxidoreductase</keyword>
<dbReference type="PANTHER" id="PTHR34109">
    <property type="entry name" value="BNAUNNG04460D PROTEIN-RELATED"/>
    <property type="match status" value="1"/>
</dbReference>
<sequence length="152" mass="16516">MTDATPQVTSGLTPHLSIPDNRAKEAINFYKSAFGATERVRLLANQPMGPEPSKTPDDTRVMHAHLLVNGASLILNDDFPEYHGGTTSPKPAAIVLHLYVDDADTWYDRAVKAGATAQMPLADMFWGDRYGHVEDPFGYTWAIAATIKGSAS</sequence>
<accession>A0A494TK86</accession>
<dbReference type="InterPro" id="IPR029068">
    <property type="entry name" value="Glyas_Bleomycin-R_OHBP_Dase"/>
</dbReference>